<dbReference type="GO" id="GO:0030198">
    <property type="term" value="P:extracellular matrix organization"/>
    <property type="evidence" value="ECO:0007669"/>
    <property type="project" value="TreeGrafter"/>
</dbReference>
<dbReference type="InterPro" id="IPR056977">
    <property type="entry name" value="FnI_RECK"/>
</dbReference>
<dbReference type="Pfam" id="PF23298">
    <property type="entry name" value="FZ_RECK"/>
    <property type="match status" value="1"/>
</dbReference>
<sequence length="934" mass="103833">MDMQSSCSFNTLLFTILMLLSKSDVNGTWVGQKCCEDAMVDQCRFACLQANSRFELIDQCRNDYEEEMFKCIYKQESRQRCCGRNRETSSSCRHMCERAFGNDRRSPTPNDIIAVVDAQCGDTMERCMEEFANATKQTFIDKLPCCDLSDNSICQKSCKKILQSEISPQEPISQLVEVCGELIPHLPLWKCFIETNVHVEEPGRGRTLPEMMCCDKALSVNCKDNCKKVFANPWPEPPAWEDFQNTCESYEREAELTGCLEEVRSPCKMGCHELSFCTNFNNRPTELFRKCDADGDTIARHSYNSWLSGVIRILHFNISVKDITTCEPEKWKMVACAMNIKPCSKRTGEAIICRSDCLDLLNKCVHKHLLPAAITVDQICESLSPHHLQSKCISISTYTKPGQVSKTVNVTQPCLPNPCESGEVCVINRNPCDATKPCPKYSCLPGCKMGQGSTFVVPYGSLVRVLDHTRGDGCFKACTCTKSGSLRRCHALQCTDGKRECNLAGQLRSHGSHFYVDCNFCSCYNGVVTCTKRQCLTSKSSVEEKRKFTGVPCDCENNYSPVCGADGRTYPSLCLAACFGMTQSDVTIGTCSSQDPCQNNPCGERERCVASPRVCLTQIHKCQQYECIPRFRVCSRWLRNAIQRATGSLKPSHRHQLVHDEEQVILSSSRFFSSAAFLSNNSVSCDVNNQQFDDVCKLMRAKRRNLAYTGKCKSTCSSHHGRPVCGHDRVTYNNSCVAEANGVLVDHVGACKSVGLAEDKKNAEACEDVMCPPLANTKCKAIRPPDECCPLCGGLLRVMLNKQHLRAITEDVWKGPVTVHDIVWQLRSRLNVLECAISGQLTTEGDLAILIVSNVENPSLVQVEACSREAERLSRLINSRSPTLTSYLTLSPLTAATLSTSDHFNGAVTSRGGLLSVAVAWLTYWLATKTLPVT</sequence>
<dbReference type="InterPro" id="IPR056978">
    <property type="entry name" value="CC4_RECK"/>
</dbReference>
<dbReference type="InterPro" id="IPR056979">
    <property type="entry name" value="FZ_RECK"/>
</dbReference>
<evidence type="ECO:0000313" key="3">
    <source>
        <dbReference type="EMBL" id="CAB3265511.1"/>
    </source>
</evidence>
<dbReference type="InterPro" id="IPR055110">
    <property type="entry name" value="RECK-like_N"/>
</dbReference>
<dbReference type="Gene3D" id="3.30.60.30">
    <property type="match status" value="2"/>
</dbReference>
<feature type="domain" description="Kazal-like" evidence="2">
    <location>
        <begin position="547"/>
        <end position="593"/>
    </location>
</feature>
<dbReference type="PANTHER" id="PTHR13487:SF3">
    <property type="entry name" value="REVERSION-INDUCING CYSTEINE-RICH PROTEIN WITH KAZAL MOTIFS"/>
    <property type="match status" value="1"/>
</dbReference>
<feature type="signal peptide" evidence="1">
    <location>
        <begin position="1"/>
        <end position="27"/>
    </location>
</feature>
<dbReference type="InterPro" id="IPR056976">
    <property type="entry name" value="EGF1_RECK"/>
</dbReference>
<gene>
    <name evidence="3" type="primary">Reck</name>
</gene>
<dbReference type="SUPFAM" id="SSF100895">
    <property type="entry name" value="Kazal-type serine protease inhibitors"/>
    <property type="match status" value="2"/>
</dbReference>
<dbReference type="PANTHER" id="PTHR13487">
    <property type="entry name" value="SERINE PROTEASE INHIBITOR"/>
    <property type="match status" value="1"/>
</dbReference>
<feature type="domain" description="Kazal-like" evidence="2">
    <location>
        <begin position="706"/>
        <end position="753"/>
    </location>
</feature>
<protein>
    <submittedName>
        <fullName evidence="3">Reversion-inducing cysteine-rich protein with Kazal motifs-like</fullName>
    </submittedName>
</protein>
<dbReference type="InterPro" id="IPR039016">
    <property type="entry name" value="RECK"/>
</dbReference>
<dbReference type="InterPro" id="IPR002350">
    <property type="entry name" value="Kazal_dom"/>
</dbReference>
<proteinExistence type="evidence at transcript level"/>
<dbReference type="EMBL" id="LR789649">
    <property type="protein sequence ID" value="CAB3265511.1"/>
    <property type="molecule type" value="mRNA"/>
</dbReference>
<dbReference type="InterPro" id="IPR036058">
    <property type="entry name" value="Kazal_dom_sf"/>
</dbReference>
<dbReference type="PROSITE" id="PS51465">
    <property type="entry name" value="KAZAL_2"/>
    <property type="match status" value="2"/>
</dbReference>
<dbReference type="GO" id="GO:0008191">
    <property type="term" value="F:metalloendopeptidase inhibitor activity"/>
    <property type="evidence" value="ECO:0007669"/>
    <property type="project" value="InterPro"/>
</dbReference>
<dbReference type="Pfam" id="PF22961">
    <property type="entry name" value="RECK-like_N"/>
    <property type="match status" value="1"/>
</dbReference>
<dbReference type="SMART" id="SM00280">
    <property type="entry name" value="KAZAL"/>
    <property type="match status" value="2"/>
</dbReference>
<feature type="chain" id="PRO_5026104634" evidence="1">
    <location>
        <begin position="28"/>
        <end position="934"/>
    </location>
</feature>
<dbReference type="Pfam" id="PF07648">
    <property type="entry name" value="Kazal_2"/>
    <property type="match status" value="2"/>
</dbReference>
<dbReference type="GO" id="GO:0005886">
    <property type="term" value="C:plasma membrane"/>
    <property type="evidence" value="ECO:0007669"/>
    <property type="project" value="TreeGrafter"/>
</dbReference>
<dbReference type="Pfam" id="PF25027">
    <property type="entry name" value="EGF1_RECK"/>
    <property type="match status" value="1"/>
</dbReference>
<reference evidence="3" key="1">
    <citation type="submission" date="2020-04" db="EMBL/GenBank/DDBJ databases">
        <authorList>
            <person name="Neveu A P."/>
        </authorList>
    </citation>
    <scope>NUCLEOTIDE SEQUENCE</scope>
    <source>
        <tissue evidence="3">Whole embryo</tissue>
    </source>
</reference>
<dbReference type="Pfam" id="PF25028">
    <property type="entry name" value="FnI_RECK"/>
    <property type="match status" value="1"/>
</dbReference>
<evidence type="ECO:0000256" key="1">
    <source>
        <dbReference type="SAM" id="SignalP"/>
    </source>
</evidence>
<evidence type="ECO:0000259" key="2">
    <source>
        <dbReference type="PROSITE" id="PS51465"/>
    </source>
</evidence>
<dbReference type="AlphaFoldDB" id="A0A6F9DQQ5"/>
<dbReference type="Pfam" id="PF23332">
    <property type="entry name" value="CC4_RECK"/>
    <property type="match status" value="2"/>
</dbReference>
<keyword evidence="1" id="KW-0732">Signal</keyword>
<organism evidence="3">
    <name type="scientific">Phallusia mammillata</name>
    <dbReference type="NCBI Taxonomy" id="59560"/>
    <lineage>
        <taxon>Eukaryota</taxon>
        <taxon>Metazoa</taxon>
        <taxon>Chordata</taxon>
        <taxon>Tunicata</taxon>
        <taxon>Ascidiacea</taxon>
        <taxon>Phlebobranchia</taxon>
        <taxon>Ascidiidae</taxon>
        <taxon>Phallusia</taxon>
    </lineage>
</organism>
<accession>A0A6F9DQQ5</accession>
<name>A0A6F9DQQ5_9ASCI</name>